<sequence length="183" mass="20583">MFDAQGWYQQARRCPSPHFNQRPAHLPISLLVIHNISLPAGEFGQPYIEALFSGTLDCTCHPSFDSLRGLQVSSHFVIYRDGHIVQHVPVYERAWHAGQSVFQGQSNCNDFSLGIELEGTDNQPYEQQQYQSLVNLSRAILQICPAINLSRIVGHCDIAPGRKTDPGPAFDWPKFRGALRELL</sequence>
<comment type="similarity">
    <text evidence="4">Belongs to the N-acetylmuramoyl-L-alanine amidase 2 family.</text>
</comment>
<gene>
    <name evidence="14" type="primary">ampD</name>
    <name evidence="14" type="ORF">GCM10009092_18140</name>
</gene>
<dbReference type="EMBL" id="BAAAEI010000008">
    <property type="protein sequence ID" value="GAA0354206.1"/>
    <property type="molecule type" value="Genomic_DNA"/>
</dbReference>
<dbReference type="InterPro" id="IPR036505">
    <property type="entry name" value="Amidase/PGRP_sf"/>
</dbReference>
<dbReference type="Pfam" id="PF01510">
    <property type="entry name" value="Amidase_2"/>
    <property type="match status" value="1"/>
</dbReference>
<dbReference type="Proteomes" id="UP001501757">
    <property type="component" value="Unassembled WGS sequence"/>
</dbReference>
<comment type="subcellular location">
    <subcellularLocation>
        <location evidence="3">Cytoplasm</location>
    </subcellularLocation>
</comment>
<evidence type="ECO:0000256" key="9">
    <source>
        <dbReference type="ARBA" id="ARBA00022833"/>
    </source>
</evidence>
<feature type="domain" description="N-acetylmuramoyl-L-alanine amidase" evidence="13">
    <location>
        <begin position="16"/>
        <end position="167"/>
    </location>
</feature>
<comment type="cofactor">
    <cofactor evidence="2">
        <name>Zn(2+)</name>
        <dbReference type="ChEBI" id="CHEBI:29105"/>
    </cofactor>
</comment>
<keyword evidence="15" id="KW-1185">Reference proteome</keyword>
<evidence type="ECO:0000256" key="8">
    <source>
        <dbReference type="ARBA" id="ARBA00022801"/>
    </source>
</evidence>
<evidence type="ECO:0000256" key="2">
    <source>
        <dbReference type="ARBA" id="ARBA00001947"/>
    </source>
</evidence>
<evidence type="ECO:0000313" key="15">
    <source>
        <dbReference type="Proteomes" id="UP001501757"/>
    </source>
</evidence>
<dbReference type="InterPro" id="IPR002502">
    <property type="entry name" value="Amidase_domain"/>
</dbReference>
<keyword evidence="8" id="KW-0378">Hydrolase</keyword>
<evidence type="ECO:0000256" key="1">
    <source>
        <dbReference type="ARBA" id="ARBA00001561"/>
    </source>
</evidence>
<evidence type="ECO:0000256" key="12">
    <source>
        <dbReference type="ARBA" id="ARBA00042615"/>
    </source>
</evidence>
<reference evidence="14 15" key="1">
    <citation type="journal article" date="2019" name="Int. J. Syst. Evol. Microbiol.">
        <title>The Global Catalogue of Microorganisms (GCM) 10K type strain sequencing project: providing services to taxonomists for standard genome sequencing and annotation.</title>
        <authorList>
            <consortium name="The Broad Institute Genomics Platform"/>
            <consortium name="The Broad Institute Genome Sequencing Center for Infectious Disease"/>
            <person name="Wu L."/>
            <person name="Ma J."/>
        </authorList>
    </citation>
    <scope>NUCLEOTIDE SEQUENCE [LARGE SCALE GENOMIC DNA]</scope>
    <source>
        <strain evidence="14 15">JCM 13378</strain>
    </source>
</reference>
<accession>A0ABN0X3I6</accession>
<evidence type="ECO:0000313" key="14">
    <source>
        <dbReference type="EMBL" id="GAA0354206.1"/>
    </source>
</evidence>
<keyword evidence="9" id="KW-0862">Zinc</keyword>
<evidence type="ECO:0000256" key="3">
    <source>
        <dbReference type="ARBA" id="ARBA00004496"/>
    </source>
</evidence>
<dbReference type="PANTHER" id="PTHR30417:SF4">
    <property type="entry name" value="1,6-ANHYDRO-N-ACETYLMURAMYL-L-ALANINE AMIDASE AMPD"/>
    <property type="match status" value="1"/>
</dbReference>
<evidence type="ECO:0000256" key="7">
    <source>
        <dbReference type="ARBA" id="ARBA00022723"/>
    </source>
</evidence>
<evidence type="ECO:0000259" key="13">
    <source>
        <dbReference type="SMART" id="SM00644"/>
    </source>
</evidence>
<keyword evidence="6" id="KW-0963">Cytoplasm</keyword>
<evidence type="ECO:0000256" key="4">
    <source>
        <dbReference type="ARBA" id="ARBA00007553"/>
    </source>
</evidence>
<comment type="catalytic activity">
    <reaction evidence="1">
        <text>Hydrolyzes the link between N-acetylmuramoyl residues and L-amino acid residues in certain cell-wall glycopeptides.</text>
        <dbReference type="EC" id="3.5.1.28"/>
    </reaction>
</comment>
<dbReference type="NCBIfam" id="NF008758">
    <property type="entry name" value="PRK11789.1"/>
    <property type="match status" value="1"/>
</dbReference>
<dbReference type="SUPFAM" id="SSF55846">
    <property type="entry name" value="N-acetylmuramoyl-L-alanine amidase-like"/>
    <property type="match status" value="1"/>
</dbReference>
<evidence type="ECO:0000256" key="5">
    <source>
        <dbReference type="ARBA" id="ARBA00011901"/>
    </source>
</evidence>
<name>A0ABN0X3I6_9ALTE</name>
<organism evidence="14 15">
    <name type="scientific">Bowmanella denitrificans</name>
    <dbReference type="NCBI Taxonomy" id="366582"/>
    <lineage>
        <taxon>Bacteria</taxon>
        <taxon>Pseudomonadati</taxon>
        <taxon>Pseudomonadota</taxon>
        <taxon>Gammaproteobacteria</taxon>
        <taxon>Alteromonadales</taxon>
        <taxon>Alteromonadaceae</taxon>
        <taxon>Bowmanella</taxon>
    </lineage>
</organism>
<dbReference type="Gene3D" id="3.40.80.10">
    <property type="entry name" value="Peptidoglycan recognition protein-like"/>
    <property type="match status" value="1"/>
</dbReference>
<evidence type="ECO:0000256" key="10">
    <source>
        <dbReference type="ARBA" id="ARBA00023316"/>
    </source>
</evidence>
<dbReference type="InterPro" id="IPR051206">
    <property type="entry name" value="NAMLAA_amidase_2"/>
</dbReference>
<evidence type="ECO:0000256" key="6">
    <source>
        <dbReference type="ARBA" id="ARBA00022490"/>
    </source>
</evidence>
<dbReference type="CDD" id="cd06583">
    <property type="entry name" value="PGRP"/>
    <property type="match status" value="1"/>
</dbReference>
<dbReference type="SMART" id="SM00644">
    <property type="entry name" value="Ami_2"/>
    <property type="match status" value="1"/>
</dbReference>
<dbReference type="PANTHER" id="PTHR30417">
    <property type="entry name" value="N-ACETYLMURAMOYL-L-ALANINE AMIDASE AMID"/>
    <property type="match status" value="1"/>
</dbReference>
<evidence type="ECO:0000256" key="11">
    <source>
        <dbReference type="ARBA" id="ARBA00039257"/>
    </source>
</evidence>
<keyword evidence="7" id="KW-0479">Metal-binding</keyword>
<comment type="caution">
    <text evidence="14">The sequence shown here is derived from an EMBL/GenBank/DDBJ whole genome shotgun (WGS) entry which is preliminary data.</text>
</comment>
<dbReference type="RefSeq" id="WP_343844367.1">
    <property type="nucleotide sequence ID" value="NZ_BAAAEI010000008.1"/>
</dbReference>
<protein>
    <recommendedName>
        <fullName evidence="11">1,6-anhydro-N-acetylmuramyl-L-alanine amidase AmpD</fullName>
        <ecNumber evidence="5">3.5.1.28</ecNumber>
    </recommendedName>
    <alternativeName>
        <fullName evidence="12">N-acetylmuramoyl-L-alanine amidase</fullName>
    </alternativeName>
</protein>
<dbReference type="EC" id="3.5.1.28" evidence="5"/>
<proteinExistence type="inferred from homology"/>
<keyword evidence="10" id="KW-0961">Cell wall biogenesis/degradation</keyword>